<reference evidence="1" key="2">
    <citation type="journal article" date="2015" name="Data Brief">
        <title>Shoot transcriptome of the giant reed, Arundo donax.</title>
        <authorList>
            <person name="Barrero R.A."/>
            <person name="Guerrero F.D."/>
            <person name="Moolhuijzen P."/>
            <person name="Goolsby J.A."/>
            <person name="Tidwell J."/>
            <person name="Bellgard S.E."/>
            <person name="Bellgard M.I."/>
        </authorList>
    </citation>
    <scope>NUCLEOTIDE SEQUENCE</scope>
    <source>
        <tissue evidence="1">Shoot tissue taken approximately 20 cm above the soil surface</tissue>
    </source>
</reference>
<organism evidence="1">
    <name type="scientific">Arundo donax</name>
    <name type="common">Giant reed</name>
    <name type="synonym">Donax arundinaceus</name>
    <dbReference type="NCBI Taxonomy" id="35708"/>
    <lineage>
        <taxon>Eukaryota</taxon>
        <taxon>Viridiplantae</taxon>
        <taxon>Streptophyta</taxon>
        <taxon>Embryophyta</taxon>
        <taxon>Tracheophyta</taxon>
        <taxon>Spermatophyta</taxon>
        <taxon>Magnoliopsida</taxon>
        <taxon>Liliopsida</taxon>
        <taxon>Poales</taxon>
        <taxon>Poaceae</taxon>
        <taxon>PACMAD clade</taxon>
        <taxon>Arundinoideae</taxon>
        <taxon>Arundineae</taxon>
        <taxon>Arundo</taxon>
    </lineage>
</organism>
<reference evidence="1" key="1">
    <citation type="submission" date="2014-09" db="EMBL/GenBank/DDBJ databases">
        <authorList>
            <person name="Magalhaes I.L.F."/>
            <person name="Oliveira U."/>
            <person name="Santos F.R."/>
            <person name="Vidigal T.H.D.A."/>
            <person name="Brescovit A.D."/>
            <person name="Santos A.J."/>
        </authorList>
    </citation>
    <scope>NUCLEOTIDE SEQUENCE</scope>
    <source>
        <tissue evidence="1">Shoot tissue taken approximately 20 cm above the soil surface</tissue>
    </source>
</reference>
<dbReference type="EMBL" id="GBRH01227013">
    <property type="protein sequence ID" value="JAD70882.1"/>
    <property type="molecule type" value="Transcribed_RNA"/>
</dbReference>
<dbReference type="AlphaFoldDB" id="A0A0A9CH84"/>
<accession>A0A0A9CH84</accession>
<protein>
    <submittedName>
        <fullName evidence="1">Uncharacterized protein</fullName>
    </submittedName>
</protein>
<sequence>MIDHDHLASLKLGLTVSLQNYLLSCPEACLKLFSI</sequence>
<proteinExistence type="predicted"/>
<name>A0A0A9CH84_ARUDO</name>
<evidence type="ECO:0000313" key="1">
    <source>
        <dbReference type="EMBL" id="JAD70882.1"/>
    </source>
</evidence>